<dbReference type="STRING" id="675864.SAMN04489747_3969"/>
<keyword evidence="3" id="KW-0732">Signal</keyword>
<feature type="transmembrane region" description="Helical" evidence="2">
    <location>
        <begin position="107"/>
        <end position="128"/>
    </location>
</feature>
<dbReference type="PANTHER" id="PTHR40761">
    <property type="entry name" value="CONSERVED INTEGRAL MEMBRANE ALANINE VALINE AND LEUCINE RICH PROTEIN-RELATED"/>
    <property type="match status" value="1"/>
</dbReference>
<evidence type="ECO:0000313" key="5">
    <source>
        <dbReference type="Proteomes" id="UP000198546"/>
    </source>
</evidence>
<evidence type="ECO:0000256" key="1">
    <source>
        <dbReference type="SAM" id="MobiDB-lite"/>
    </source>
</evidence>
<keyword evidence="5" id="KW-1185">Reference proteome</keyword>
<sequence>MTTAAAIGLGLVAAVCFALAAAYQHRAVGRHVDRTADSTQLSARHFWALVRTPRWLAGTGLAGLGAVLHINALRLAPVAVVQPVGVVAVPLSVLLTARRTRTRPPPVVWAGVLATVLGVFGFVLLTARSSRSEVPVLRDILVVSAVLAVICCLLVLAAKHAPGRWPTLLWASAGACAFGLASAYVKALFLLLGARTPLTSPAVWGTGCVMLAAYVLGAWMVQHGYLAGSPEVVVGALTVTDPVVAVLIGLVLLGEGGFGLPTALGMILCAVLAVAGVVALSTHHPQVTAPVPDITHPPAPSHPSSNRSVS</sequence>
<evidence type="ECO:0000256" key="3">
    <source>
        <dbReference type="SAM" id="SignalP"/>
    </source>
</evidence>
<feature type="transmembrane region" description="Helical" evidence="2">
    <location>
        <begin position="233"/>
        <end position="252"/>
    </location>
</feature>
<feature type="transmembrane region" description="Helical" evidence="2">
    <location>
        <begin position="169"/>
        <end position="190"/>
    </location>
</feature>
<keyword evidence="2" id="KW-0812">Transmembrane</keyword>
<keyword evidence="2" id="KW-1133">Transmembrane helix</keyword>
<protein>
    <recommendedName>
        <fullName evidence="6">Magnesium transporter NIPA</fullName>
    </recommendedName>
</protein>
<feature type="transmembrane region" description="Helical" evidence="2">
    <location>
        <begin position="258"/>
        <end position="280"/>
    </location>
</feature>
<organism evidence="4 5">
    <name type="scientific">Auraticoccus monumenti</name>
    <dbReference type="NCBI Taxonomy" id="675864"/>
    <lineage>
        <taxon>Bacteria</taxon>
        <taxon>Bacillati</taxon>
        <taxon>Actinomycetota</taxon>
        <taxon>Actinomycetes</taxon>
        <taxon>Propionibacteriales</taxon>
        <taxon>Propionibacteriaceae</taxon>
        <taxon>Auraticoccus</taxon>
    </lineage>
</organism>
<name>A0A1G7EJN9_9ACTN</name>
<accession>A0A1G7EJN9</accession>
<evidence type="ECO:0000256" key="2">
    <source>
        <dbReference type="SAM" id="Phobius"/>
    </source>
</evidence>
<dbReference type="PANTHER" id="PTHR40761:SF1">
    <property type="entry name" value="CONSERVED INTEGRAL MEMBRANE ALANINE VALINE AND LEUCINE RICH PROTEIN-RELATED"/>
    <property type="match status" value="1"/>
</dbReference>
<dbReference type="EMBL" id="LT629688">
    <property type="protein sequence ID" value="SDE63900.1"/>
    <property type="molecule type" value="Genomic_DNA"/>
</dbReference>
<feature type="signal peptide" evidence="3">
    <location>
        <begin position="1"/>
        <end position="20"/>
    </location>
</feature>
<dbReference type="RefSeq" id="WP_090595885.1">
    <property type="nucleotide sequence ID" value="NZ_LT629688.1"/>
</dbReference>
<feature type="transmembrane region" description="Helical" evidence="2">
    <location>
        <begin position="140"/>
        <end position="157"/>
    </location>
</feature>
<reference evidence="4 5" key="1">
    <citation type="submission" date="2016-10" db="EMBL/GenBank/DDBJ databases">
        <authorList>
            <person name="de Groot N.N."/>
        </authorList>
    </citation>
    <scope>NUCLEOTIDE SEQUENCE [LARGE SCALE GENOMIC DNA]</scope>
    <source>
        <strain evidence="4 5">MON 2.2</strain>
    </source>
</reference>
<dbReference type="Proteomes" id="UP000198546">
    <property type="component" value="Chromosome i"/>
</dbReference>
<proteinExistence type="predicted"/>
<dbReference type="OrthoDB" id="5187629at2"/>
<dbReference type="AlphaFoldDB" id="A0A1G7EJN9"/>
<gene>
    <name evidence="4" type="ORF">SAMN04489747_3969</name>
</gene>
<feature type="chain" id="PRO_5038379060" description="Magnesium transporter NIPA" evidence="3">
    <location>
        <begin position="21"/>
        <end position="310"/>
    </location>
</feature>
<evidence type="ECO:0000313" key="4">
    <source>
        <dbReference type="EMBL" id="SDE63900.1"/>
    </source>
</evidence>
<feature type="transmembrane region" description="Helical" evidence="2">
    <location>
        <begin position="202"/>
        <end position="221"/>
    </location>
</feature>
<feature type="transmembrane region" description="Helical" evidence="2">
    <location>
        <begin position="75"/>
        <end position="95"/>
    </location>
</feature>
<keyword evidence="2" id="KW-0472">Membrane</keyword>
<feature type="region of interest" description="Disordered" evidence="1">
    <location>
        <begin position="289"/>
        <end position="310"/>
    </location>
</feature>
<evidence type="ECO:0008006" key="6">
    <source>
        <dbReference type="Google" id="ProtNLM"/>
    </source>
</evidence>